<evidence type="ECO:0000313" key="3">
    <source>
        <dbReference type="Proteomes" id="UP000280726"/>
    </source>
</evidence>
<sequence length="93" mass="9551">MVDAAGVAAVVALVVAAYLLPEDLLAGELSGDTARDMRYALGVLVATAAVSAYHGSVFRQDRELVPPTPELLAGPRSVVLVGPADDHLARAAE</sequence>
<dbReference type="RefSeq" id="WP_123916348.1">
    <property type="nucleotide sequence ID" value="NZ_RKRA01000001.1"/>
</dbReference>
<evidence type="ECO:0000313" key="2">
    <source>
        <dbReference type="EMBL" id="RPF27068.1"/>
    </source>
</evidence>
<keyword evidence="1" id="KW-0812">Transmembrane</keyword>
<organism evidence="2 3">
    <name type="scientific">Georgenia muralis</name>
    <dbReference type="NCBI Taxonomy" id="154117"/>
    <lineage>
        <taxon>Bacteria</taxon>
        <taxon>Bacillati</taxon>
        <taxon>Actinomycetota</taxon>
        <taxon>Actinomycetes</taxon>
        <taxon>Micrococcales</taxon>
        <taxon>Bogoriellaceae</taxon>
        <taxon>Georgenia</taxon>
    </lineage>
</organism>
<gene>
    <name evidence="2" type="ORF">EDD32_1530</name>
</gene>
<accession>A0A3N4ZMS3</accession>
<keyword evidence="1" id="KW-1133">Transmembrane helix</keyword>
<keyword evidence="1" id="KW-0472">Membrane</keyword>
<keyword evidence="3" id="KW-1185">Reference proteome</keyword>
<protein>
    <submittedName>
        <fullName evidence="2">Uncharacterized protein</fullName>
    </submittedName>
</protein>
<dbReference type="EMBL" id="RKRA01000001">
    <property type="protein sequence ID" value="RPF27068.1"/>
    <property type="molecule type" value="Genomic_DNA"/>
</dbReference>
<dbReference type="AlphaFoldDB" id="A0A3N4ZMS3"/>
<dbReference type="OrthoDB" id="4819984at2"/>
<name>A0A3N4ZMS3_9MICO</name>
<feature type="transmembrane region" description="Helical" evidence="1">
    <location>
        <begin position="37"/>
        <end position="55"/>
    </location>
</feature>
<comment type="caution">
    <text evidence="2">The sequence shown here is derived from an EMBL/GenBank/DDBJ whole genome shotgun (WGS) entry which is preliminary data.</text>
</comment>
<evidence type="ECO:0000256" key="1">
    <source>
        <dbReference type="SAM" id="Phobius"/>
    </source>
</evidence>
<proteinExistence type="predicted"/>
<dbReference type="Proteomes" id="UP000280726">
    <property type="component" value="Unassembled WGS sequence"/>
</dbReference>
<reference evidence="2 3" key="1">
    <citation type="submission" date="2018-11" db="EMBL/GenBank/DDBJ databases">
        <title>Sequencing the genomes of 1000 actinobacteria strains.</title>
        <authorList>
            <person name="Klenk H.-P."/>
        </authorList>
    </citation>
    <scope>NUCLEOTIDE SEQUENCE [LARGE SCALE GENOMIC DNA]</scope>
    <source>
        <strain evidence="2 3">DSM 14418</strain>
    </source>
</reference>